<dbReference type="EMBL" id="JBHTIR010001481">
    <property type="protein sequence ID" value="MFD0852608.1"/>
    <property type="molecule type" value="Genomic_DNA"/>
</dbReference>
<organism evidence="1 2">
    <name type="scientific">Actinomadura adrarensis</name>
    <dbReference type="NCBI Taxonomy" id="1819600"/>
    <lineage>
        <taxon>Bacteria</taxon>
        <taxon>Bacillati</taxon>
        <taxon>Actinomycetota</taxon>
        <taxon>Actinomycetes</taxon>
        <taxon>Streptosporangiales</taxon>
        <taxon>Thermomonosporaceae</taxon>
        <taxon>Actinomadura</taxon>
    </lineage>
</organism>
<protein>
    <submittedName>
        <fullName evidence="1">DUF6461 domain-containing protein</fullName>
    </submittedName>
</protein>
<feature type="non-terminal residue" evidence="1">
    <location>
        <position position="1"/>
    </location>
</feature>
<dbReference type="InterPro" id="IPR045592">
    <property type="entry name" value="DUF6461"/>
</dbReference>
<proteinExistence type="predicted"/>
<evidence type="ECO:0000313" key="1">
    <source>
        <dbReference type="EMBL" id="MFD0852608.1"/>
    </source>
</evidence>
<comment type="caution">
    <text evidence="1">The sequence shown here is derived from an EMBL/GenBank/DDBJ whole genome shotgun (WGS) entry which is preliminary data.</text>
</comment>
<name>A0ABW3CE91_9ACTN</name>
<evidence type="ECO:0000313" key="2">
    <source>
        <dbReference type="Proteomes" id="UP001597083"/>
    </source>
</evidence>
<keyword evidence="2" id="KW-1185">Reference proteome</keyword>
<dbReference type="Pfam" id="PF20062">
    <property type="entry name" value="DUF6461"/>
    <property type="match status" value="1"/>
</dbReference>
<sequence length="140" mass="14952">LGLSASDEQLVAVTEAGGDWALAVEANGYLGVTEDAIVPLSAGTRLVSHFCNVNALDRFCWVEDGEIRTTFEPLFPSHREGTAPDELLKPMRAAGFNLEGSNAENAPFSAFALAEHLTGVRVTAKLLRESHFQCGLAPIP</sequence>
<gene>
    <name evidence="1" type="ORF">ACFQ07_10255</name>
</gene>
<accession>A0ABW3CE91</accession>
<dbReference type="Proteomes" id="UP001597083">
    <property type="component" value="Unassembled WGS sequence"/>
</dbReference>
<reference evidence="2" key="1">
    <citation type="journal article" date="2019" name="Int. J. Syst. Evol. Microbiol.">
        <title>The Global Catalogue of Microorganisms (GCM) 10K type strain sequencing project: providing services to taxonomists for standard genome sequencing and annotation.</title>
        <authorList>
            <consortium name="The Broad Institute Genomics Platform"/>
            <consortium name="The Broad Institute Genome Sequencing Center for Infectious Disease"/>
            <person name="Wu L."/>
            <person name="Ma J."/>
        </authorList>
    </citation>
    <scope>NUCLEOTIDE SEQUENCE [LARGE SCALE GENOMIC DNA]</scope>
    <source>
        <strain evidence="2">JCM 31696</strain>
    </source>
</reference>